<dbReference type="Gene3D" id="3.30.450.380">
    <property type="match status" value="1"/>
</dbReference>
<proteinExistence type="inferred from homology"/>
<dbReference type="PANTHER" id="PTHR30486:SF15">
    <property type="entry name" value="TYPE II_IV SECRETION SYSTEM ATPASE"/>
    <property type="match status" value="1"/>
</dbReference>
<dbReference type="Pfam" id="PF00437">
    <property type="entry name" value="T2SSE"/>
    <property type="match status" value="1"/>
</dbReference>
<accession>A0A4V3Z5F7</accession>
<dbReference type="SUPFAM" id="SSF52540">
    <property type="entry name" value="P-loop containing nucleoside triphosphate hydrolases"/>
    <property type="match status" value="1"/>
</dbReference>
<dbReference type="InterPro" id="IPR027417">
    <property type="entry name" value="P-loop_NTPase"/>
</dbReference>
<keyword evidence="4" id="KW-1185">Reference proteome</keyword>
<dbReference type="Gene3D" id="3.40.50.300">
    <property type="entry name" value="P-loop containing nucleotide triphosphate hydrolases"/>
    <property type="match status" value="1"/>
</dbReference>
<organism evidence="3 4">
    <name type="scientific">Arthrobacter echini</name>
    <dbReference type="NCBI Taxonomy" id="1529066"/>
    <lineage>
        <taxon>Bacteria</taxon>
        <taxon>Bacillati</taxon>
        <taxon>Actinomycetota</taxon>
        <taxon>Actinomycetes</taxon>
        <taxon>Micrococcales</taxon>
        <taxon>Micrococcaceae</taxon>
        <taxon>Arthrobacter</taxon>
    </lineage>
</organism>
<evidence type="ECO:0000313" key="3">
    <source>
        <dbReference type="EMBL" id="THJ66139.1"/>
    </source>
</evidence>
<comment type="caution">
    <text evidence="3">The sequence shown here is derived from an EMBL/GenBank/DDBJ whole genome shotgun (WGS) entry which is preliminary data.</text>
</comment>
<dbReference type="AlphaFoldDB" id="A0A4V3Z5F7"/>
<dbReference type="InterPro" id="IPR001482">
    <property type="entry name" value="T2SS/T4SS_dom"/>
</dbReference>
<dbReference type="GO" id="GO:0016887">
    <property type="term" value="F:ATP hydrolysis activity"/>
    <property type="evidence" value="ECO:0007669"/>
    <property type="project" value="InterPro"/>
</dbReference>
<dbReference type="RefSeq" id="WP_136454174.1">
    <property type="nucleotide sequence ID" value="NZ_SSWH01000007.1"/>
</dbReference>
<dbReference type="Proteomes" id="UP000305233">
    <property type="component" value="Unassembled WGS sequence"/>
</dbReference>
<dbReference type="InterPro" id="IPR050921">
    <property type="entry name" value="T4SS_GSP_E_ATPase"/>
</dbReference>
<gene>
    <name evidence="3" type="ORF">E8P82_08980</name>
</gene>
<name>A0A4V3Z5F7_9MICC</name>
<protein>
    <submittedName>
        <fullName evidence="3">CpaF family protein</fullName>
    </submittedName>
</protein>
<dbReference type="EMBL" id="SSWH01000007">
    <property type="protein sequence ID" value="THJ66139.1"/>
    <property type="molecule type" value="Genomic_DNA"/>
</dbReference>
<evidence type="ECO:0000256" key="1">
    <source>
        <dbReference type="ARBA" id="ARBA00006611"/>
    </source>
</evidence>
<feature type="domain" description="Bacterial type II secretion system protein E" evidence="2">
    <location>
        <begin position="68"/>
        <end position="327"/>
    </location>
</feature>
<reference evidence="3 4" key="1">
    <citation type="submission" date="2019-04" db="EMBL/GenBank/DDBJ databases">
        <authorList>
            <person name="Liu Q."/>
            <person name="Xin Y.-H."/>
        </authorList>
    </citation>
    <scope>NUCLEOTIDE SEQUENCE [LARGE SCALE GENOMIC DNA]</scope>
    <source>
        <strain evidence="3 4">AM23</strain>
    </source>
</reference>
<dbReference type="CDD" id="cd01130">
    <property type="entry name" value="VirB11-like_ATPase"/>
    <property type="match status" value="1"/>
</dbReference>
<sequence length="408" mass="44030">MDAVRMIEDEVRELIRRRGLDPALQAAEVQLLVSDVVADYEDRSVLGVLPPIGRLDTARKQIYDAVAGFGALQPLLDDPSIEEIWINAPSQVYVARDGESELTALSFSDQQVRDLVEKMLKSSGRRLDVSSPFVDASLPDGSRLHVVIPEVTRKHWSVNIRKFIARASRLEHLVELGTLSPQAARFLGVAVASGLNILVSGATQAGKTTMLNCLGAAIGPRERVITVEEIFELQLPLRDVVGLQCRQPNLEGHGEIPLRRLVKEALRMRPDRLIVGEVREAETLDMLIALNSGLPGMCSVHANSAHDAITKICTLPLLAGDNISSGFVVPTVASCIDLVVHCARLPGGQRRVMEIMALGRRVENGVIESSDVFSRRDGALQLAASAMPAEDKFAAAGVDIASLLGAGA</sequence>
<evidence type="ECO:0000313" key="4">
    <source>
        <dbReference type="Proteomes" id="UP000305233"/>
    </source>
</evidence>
<comment type="similarity">
    <text evidence="1">Belongs to the GSP E family.</text>
</comment>
<dbReference type="PANTHER" id="PTHR30486">
    <property type="entry name" value="TWITCHING MOTILITY PROTEIN PILT"/>
    <property type="match status" value="1"/>
</dbReference>
<evidence type="ECO:0000259" key="2">
    <source>
        <dbReference type="Pfam" id="PF00437"/>
    </source>
</evidence>
<dbReference type="OrthoDB" id="9810761at2"/>